<dbReference type="Pfam" id="PF03221">
    <property type="entry name" value="HTH_Tnp_Tc5"/>
    <property type="match status" value="1"/>
</dbReference>
<keyword evidence="5" id="KW-1185">Reference proteome</keyword>
<evidence type="ECO:0000256" key="2">
    <source>
        <dbReference type="SAM" id="MobiDB-lite"/>
    </source>
</evidence>
<dbReference type="PANTHER" id="PTHR19303:SF73">
    <property type="entry name" value="PROTEIN PDC2"/>
    <property type="match status" value="1"/>
</dbReference>
<reference evidence="4 5" key="1">
    <citation type="journal article" name="Sci. Rep.">
        <title>Genome-scale phylogenetic analyses confirm Olpidium as the closest living zoosporic fungus to the non-flagellated, terrestrial fungi.</title>
        <authorList>
            <person name="Chang Y."/>
            <person name="Rochon D."/>
            <person name="Sekimoto S."/>
            <person name="Wang Y."/>
            <person name="Chovatia M."/>
            <person name="Sandor L."/>
            <person name="Salamov A."/>
            <person name="Grigoriev I.V."/>
            <person name="Stajich J.E."/>
            <person name="Spatafora J.W."/>
        </authorList>
    </citation>
    <scope>NUCLEOTIDE SEQUENCE [LARGE SCALE GENOMIC DNA]</scope>
    <source>
        <strain evidence="4">S191</strain>
    </source>
</reference>
<dbReference type="PANTHER" id="PTHR19303">
    <property type="entry name" value="TRANSPOSON"/>
    <property type="match status" value="1"/>
</dbReference>
<sequence>MSQTMLASWSKKRFNLPKRIHQATISNIVKRRDYCEAIDPTELSAKRTRTVQHCDGTRPDAGTRGPDTLRATTSRYPPSLLPPFPVTLLLRYPPFPLPPFPLAPAGYVGKREVAWQPFSPFPTKKARSLTRVAPCQQASSEGTSAPPWGDRTGCRIHLGLVPCGRQRGEGMQHRTGKGGPATGSSLGCKNGCCPPPSINFSGLFQNSPLVSSSPKSSPKESQIYNSNFQPSQYKHDQRPQYKHPVMEDAVAPWVHQCQSCGVALTEDLIRMKAKTFAQSFNIHPESVIEFSAGWLHNFQQPHQLHSARIHSDGGFADNDVIEDALPGLRATIAKYSLCDIFNMDETGPLPRRSRDKARYIPVSS</sequence>
<dbReference type="GO" id="GO:0005634">
    <property type="term" value="C:nucleus"/>
    <property type="evidence" value="ECO:0007669"/>
    <property type="project" value="TreeGrafter"/>
</dbReference>
<dbReference type="OrthoDB" id="9909311at2759"/>
<organism evidence="4 5">
    <name type="scientific">Olpidium bornovanus</name>
    <dbReference type="NCBI Taxonomy" id="278681"/>
    <lineage>
        <taxon>Eukaryota</taxon>
        <taxon>Fungi</taxon>
        <taxon>Fungi incertae sedis</taxon>
        <taxon>Olpidiomycota</taxon>
        <taxon>Olpidiomycotina</taxon>
        <taxon>Olpidiomycetes</taxon>
        <taxon>Olpidiales</taxon>
        <taxon>Olpidiaceae</taxon>
        <taxon>Olpidium</taxon>
    </lineage>
</organism>
<feature type="region of interest" description="Disordered" evidence="2">
    <location>
        <begin position="209"/>
        <end position="239"/>
    </location>
</feature>
<dbReference type="InterPro" id="IPR006600">
    <property type="entry name" value="HTH_CenpB_DNA-bd_dom"/>
</dbReference>
<feature type="compositionally biased region" description="Polar residues" evidence="2">
    <location>
        <begin position="222"/>
        <end position="232"/>
    </location>
</feature>
<dbReference type="GO" id="GO:0003677">
    <property type="term" value="F:DNA binding"/>
    <property type="evidence" value="ECO:0007669"/>
    <property type="project" value="UniProtKB-KW"/>
</dbReference>
<dbReference type="InterPro" id="IPR050863">
    <property type="entry name" value="CenT-Element_Derived"/>
</dbReference>
<dbReference type="SUPFAM" id="SSF46689">
    <property type="entry name" value="Homeodomain-like"/>
    <property type="match status" value="1"/>
</dbReference>
<gene>
    <name evidence="4" type="ORF">BJ554DRAFT_3365</name>
</gene>
<proteinExistence type="predicted"/>
<protein>
    <recommendedName>
        <fullName evidence="3">HTH CENPB-type domain-containing protein</fullName>
    </recommendedName>
</protein>
<evidence type="ECO:0000259" key="3">
    <source>
        <dbReference type="PROSITE" id="PS51253"/>
    </source>
</evidence>
<accession>A0A8H8DFW6</accession>
<dbReference type="EMBL" id="JAEFCI010011157">
    <property type="protein sequence ID" value="KAG5456788.1"/>
    <property type="molecule type" value="Genomic_DNA"/>
</dbReference>
<dbReference type="AlphaFoldDB" id="A0A8H8DFW6"/>
<evidence type="ECO:0000313" key="5">
    <source>
        <dbReference type="Proteomes" id="UP000673691"/>
    </source>
</evidence>
<name>A0A8H8DFW6_9FUNG</name>
<feature type="region of interest" description="Disordered" evidence="2">
    <location>
        <begin position="49"/>
        <end position="76"/>
    </location>
</feature>
<evidence type="ECO:0000313" key="4">
    <source>
        <dbReference type="EMBL" id="KAG5456788.1"/>
    </source>
</evidence>
<feature type="compositionally biased region" description="Low complexity" evidence="2">
    <location>
        <begin position="209"/>
        <end position="221"/>
    </location>
</feature>
<dbReference type="Proteomes" id="UP000673691">
    <property type="component" value="Unassembled WGS sequence"/>
</dbReference>
<comment type="caution">
    <text evidence="4">The sequence shown here is derived from an EMBL/GenBank/DDBJ whole genome shotgun (WGS) entry which is preliminary data.</text>
</comment>
<dbReference type="SMART" id="SM00674">
    <property type="entry name" value="CENPB"/>
    <property type="match status" value="1"/>
</dbReference>
<feature type="domain" description="HTH CENPB-type" evidence="3">
    <location>
        <begin position="234"/>
        <end position="308"/>
    </location>
</feature>
<dbReference type="Gene3D" id="1.10.10.60">
    <property type="entry name" value="Homeodomain-like"/>
    <property type="match status" value="1"/>
</dbReference>
<evidence type="ECO:0000256" key="1">
    <source>
        <dbReference type="ARBA" id="ARBA00023125"/>
    </source>
</evidence>
<keyword evidence="1" id="KW-0238">DNA-binding</keyword>
<dbReference type="PROSITE" id="PS51253">
    <property type="entry name" value="HTH_CENPB"/>
    <property type="match status" value="1"/>
</dbReference>
<dbReference type="InterPro" id="IPR009057">
    <property type="entry name" value="Homeodomain-like_sf"/>
</dbReference>